<gene>
    <name evidence="2" type="ORF">C5Y98_11960</name>
</gene>
<comment type="caution">
    <text evidence="2">The sequence shown here is derived from an EMBL/GenBank/DDBJ whole genome shotgun (WGS) entry which is preliminary data.</text>
</comment>
<accession>A0A2S8FXA2</accession>
<dbReference type="Proteomes" id="UP000239388">
    <property type="component" value="Unassembled WGS sequence"/>
</dbReference>
<dbReference type="PIRSF" id="PIRSF016919">
    <property type="entry name" value="HupE_UreJ"/>
    <property type="match status" value="1"/>
</dbReference>
<sequence length="176" mass="18188">MELDAYQMWGGDVLEGFLLPWTGIGPLLATIAIGILAVHVEGRSVIAIPIVFLCSMMVGAGISGCGIRFPYMHAMVALTVIVVGTALAVGRKYPVMATAIVLAAIGVVHGHADGLVIPLRSSPLVFLVGMLLGAGLLLAIGVWLGMWMEAHSTASRVFGVLVATGGTAILIWAIAT</sequence>
<organism evidence="2 3">
    <name type="scientific">Blastopirellula marina</name>
    <dbReference type="NCBI Taxonomy" id="124"/>
    <lineage>
        <taxon>Bacteria</taxon>
        <taxon>Pseudomonadati</taxon>
        <taxon>Planctomycetota</taxon>
        <taxon>Planctomycetia</taxon>
        <taxon>Pirellulales</taxon>
        <taxon>Pirellulaceae</taxon>
        <taxon>Blastopirellula</taxon>
    </lineage>
</organism>
<feature type="transmembrane region" description="Helical" evidence="1">
    <location>
        <begin position="95"/>
        <end position="112"/>
    </location>
</feature>
<feature type="transmembrane region" description="Helical" evidence="1">
    <location>
        <begin position="124"/>
        <end position="145"/>
    </location>
</feature>
<evidence type="ECO:0000256" key="1">
    <source>
        <dbReference type="SAM" id="Phobius"/>
    </source>
</evidence>
<evidence type="ECO:0008006" key="4">
    <source>
        <dbReference type="Google" id="ProtNLM"/>
    </source>
</evidence>
<evidence type="ECO:0000313" key="2">
    <source>
        <dbReference type="EMBL" id="PQO36700.1"/>
    </source>
</evidence>
<proteinExistence type="predicted"/>
<evidence type="ECO:0000313" key="3">
    <source>
        <dbReference type="Proteomes" id="UP000239388"/>
    </source>
</evidence>
<dbReference type="AlphaFoldDB" id="A0A2S8FXA2"/>
<dbReference type="Pfam" id="PF04955">
    <property type="entry name" value="HupE_UreJ"/>
    <property type="match status" value="1"/>
</dbReference>
<keyword evidence="1" id="KW-1133">Transmembrane helix</keyword>
<feature type="transmembrane region" description="Helical" evidence="1">
    <location>
        <begin position="45"/>
        <end position="63"/>
    </location>
</feature>
<name>A0A2S8FXA2_9BACT</name>
<dbReference type="RefSeq" id="WP_105354475.1">
    <property type="nucleotide sequence ID" value="NZ_PUIB01000012.1"/>
</dbReference>
<feature type="transmembrane region" description="Helical" evidence="1">
    <location>
        <begin position="157"/>
        <end position="175"/>
    </location>
</feature>
<dbReference type="EMBL" id="PUIB01000012">
    <property type="protein sequence ID" value="PQO36700.1"/>
    <property type="molecule type" value="Genomic_DNA"/>
</dbReference>
<keyword evidence="1" id="KW-0472">Membrane</keyword>
<keyword evidence="1" id="KW-0812">Transmembrane</keyword>
<reference evidence="2 3" key="1">
    <citation type="submission" date="2018-02" db="EMBL/GenBank/DDBJ databases">
        <title>Comparative genomes isolates from brazilian mangrove.</title>
        <authorList>
            <person name="Araujo J.E."/>
            <person name="Taketani R.G."/>
            <person name="Silva M.C.P."/>
            <person name="Loureco M.V."/>
            <person name="Andreote F.D."/>
        </authorList>
    </citation>
    <scope>NUCLEOTIDE SEQUENCE [LARGE SCALE GENOMIC DNA]</scope>
    <source>
        <strain evidence="2 3">NAP PRIS-MGV</strain>
    </source>
</reference>
<protein>
    <recommendedName>
        <fullName evidence="4">HupE / UreJ protein</fullName>
    </recommendedName>
</protein>
<dbReference type="OrthoDB" id="288833at2"/>
<dbReference type="InterPro" id="IPR007038">
    <property type="entry name" value="HupE_UreJ"/>
</dbReference>
<feature type="transmembrane region" description="Helical" evidence="1">
    <location>
        <begin position="18"/>
        <end position="38"/>
    </location>
</feature>
<feature type="transmembrane region" description="Helical" evidence="1">
    <location>
        <begin position="69"/>
        <end position="88"/>
    </location>
</feature>